<evidence type="ECO:0000313" key="5">
    <source>
        <dbReference type="Proteomes" id="UP000052015"/>
    </source>
</evidence>
<sequence>MQYIELAQIYDKMIDIDYDSWKRFIEKYMNLNGIDYNGKTVLELACGTGNMTQRLYDMGLKVVALDVSEDMLNFARNKIKNKDVVFINQDMRDLKFDKKFDFIFCHNDGLNYIIEDEELIDIFNRVNNHLNECGLFLFDISSEYKLKKIIGNNSFTLNEDDYCYIWDNYIDDDILDMYITFFVKEGKLFKRIDEHHVQRAHTCDKIVNMLKNTGYKKVEIYDDYSFNNIHNETLRITFVAKK</sequence>
<dbReference type="CDD" id="cd02440">
    <property type="entry name" value="AdoMet_MTases"/>
    <property type="match status" value="1"/>
</dbReference>
<evidence type="ECO:0000256" key="2">
    <source>
        <dbReference type="ARBA" id="ARBA00022679"/>
    </source>
</evidence>
<dbReference type="GO" id="GO:0008168">
    <property type="term" value="F:methyltransferase activity"/>
    <property type="evidence" value="ECO:0007669"/>
    <property type="project" value="UniProtKB-KW"/>
</dbReference>
<dbReference type="GO" id="GO:0032259">
    <property type="term" value="P:methylation"/>
    <property type="evidence" value="ECO:0007669"/>
    <property type="project" value="UniProtKB-KW"/>
</dbReference>
<dbReference type="OrthoDB" id="9811589at2"/>
<accession>A0A0R3K4E5</accession>
<dbReference type="PANTHER" id="PTHR43861">
    <property type="entry name" value="TRANS-ACONITATE 2-METHYLTRANSFERASE-RELATED"/>
    <property type="match status" value="1"/>
</dbReference>
<dbReference type="InterPro" id="IPR029063">
    <property type="entry name" value="SAM-dependent_MTases_sf"/>
</dbReference>
<evidence type="ECO:0000259" key="3">
    <source>
        <dbReference type="Pfam" id="PF13649"/>
    </source>
</evidence>
<evidence type="ECO:0000313" key="4">
    <source>
        <dbReference type="EMBL" id="KRQ87215.1"/>
    </source>
</evidence>
<dbReference type="Pfam" id="PF13649">
    <property type="entry name" value="Methyltransf_25"/>
    <property type="match status" value="1"/>
</dbReference>
<comment type="caution">
    <text evidence="4">The sequence shown here is derived from an EMBL/GenBank/DDBJ whole genome shotgun (WGS) entry which is preliminary data.</text>
</comment>
<protein>
    <submittedName>
        <fullName evidence="4">Cypemycin methyltransferase</fullName>
        <ecNumber evidence="4">2.1.1.-</ecNumber>
    </submittedName>
</protein>
<dbReference type="InterPro" id="IPR041698">
    <property type="entry name" value="Methyltransf_25"/>
</dbReference>
<evidence type="ECO:0000256" key="1">
    <source>
        <dbReference type="ARBA" id="ARBA00022603"/>
    </source>
</evidence>
<name>A0A0R3K4E5_CALMK</name>
<gene>
    <name evidence="4" type="primary">cypM</name>
    <name evidence="4" type="ORF">ABG79_01018</name>
</gene>
<organism evidence="4 5">
    <name type="scientific">Caloramator mitchellensis</name>
    <dbReference type="NCBI Taxonomy" id="908809"/>
    <lineage>
        <taxon>Bacteria</taxon>
        <taxon>Bacillati</taxon>
        <taxon>Bacillota</taxon>
        <taxon>Clostridia</taxon>
        <taxon>Eubacteriales</taxon>
        <taxon>Clostridiaceae</taxon>
        <taxon>Caloramator</taxon>
    </lineage>
</organism>
<reference evidence="4 5" key="1">
    <citation type="submission" date="2015-09" db="EMBL/GenBank/DDBJ databases">
        <title>Draft genome sequence of a Caloramator mitchellensis, a moderate thermophile from the Great Artesian Basin of Australia.</title>
        <authorList>
            <person name="Patel B.K."/>
        </authorList>
    </citation>
    <scope>NUCLEOTIDE SEQUENCE [LARGE SCALE GENOMIC DNA]</scope>
    <source>
        <strain evidence="4 5">VF08</strain>
    </source>
</reference>
<dbReference type="Proteomes" id="UP000052015">
    <property type="component" value="Unassembled WGS sequence"/>
</dbReference>
<keyword evidence="5" id="KW-1185">Reference proteome</keyword>
<dbReference type="PANTHER" id="PTHR43861:SF1">
    <property type="entry name" value="TRANS-ACONITATE 2-METHYLTRANSFERASE"/>
    <property type="match status" value="1"/>
</dbReference>
<dbReference type="Gene3D" id="2.20.25.110">
    <property type="entry name" value="S-adenosyl-L-methionine-dependent methyltransferases"/>
    <property type="match status" value="1"/>
</dbReference>
<dbReference type="EC" id="2.1.1.-" evidence="4"/>
<dbReference type="AlphaFoldDB" id="A0A0R3K4E5"/>
<dbReference type="STRING" id="908809.ABG79_01018"/>
<dbReference type="Gene3D" id="3.40.50.150">
    <property type="entry name" value="Vaccinia Virus protein VP39"/>
    <property type="match status" value="1"/>
</dbReference>
<dbReference type="EMBL" id="LKHP01000004">
    <property type="protein sequence ID" value="KRQ87215.1"/>
    <property type="molecule type" value="Genomic_DNA"/>
</dbReference>
<proteinExistence type="predicted"/>
<dbReference type="RefSeq" id="WP_057977775.1">
    <property type="nucleotide sequence ID" value="NZ_LKHP01000004.1"/>
</dbReference>
<keyword evidence="1 4" id="KW-0489">Methyltransferase</keyword>
<keyword evidence="2 4" id="KW-0808">Transferase</keyword>
<dbReference type="SUPFAM" id="SSF53335">
    <property type="entry name" value="S-adenosyl-L-methionine-dependent methyltransferases"/>
    <property type="match status" value="1"/>
</dbReference>
<feature type="domain" description="Methyltransferase" evidence="3">
    <location>
        <begin position="41"/>
        <end position="134"/>
    </location>
</feature>